<protein>
    <submittedName>
        <fullName evidence="2">Uncharacterized protein</fullName>
    </submittedName>
</protein>
<feature type="transmembrane region" description="Helical" evidence="1">
    <location>
        <begin position="12"/>
        <end position="32"/>
    </location>
</feature>
<accession>A0A9N9RDQ8</accession>
<sequence>MTRRETPPRGPPSGLCLAVLFLALNVGLYIIGKQANGVLADRTNKNKSDKIDLIKKSSQTKKGSGVKSNKPEILSNILIKPGSNYPADLAHHFYETNQRLSHTLTSDIELHDI</sequence>
<keyword evidence="1" id="KW-0812">Transmembrane</keyword>
<reference evidence="2" key="1">
    <citation type="submission" date="2021-12" db="EMBL/GenBank/DDBJ databases">
        <authorList>
            <person name="King R."/>
        </authorList>
    </citation>
    <scope>NUCLEOTIDE SEQUENCE</scope>
</reference>
<keyword evidence="1" id="KW-1133">Transmembrane helix</keyword>
<gene>
    <name evidence="2" type="ORF">DIATSA_LOCUS12001</name>
</gene>
<evidence type="ECO:0000256" key="1">
    <source>
        <dbReference type="SAM" id="Phobius"/>
    </source>
</evidence>
<proteinExistence type="predicted"/>
<dbReference type="Proteomes" id="UP001153714">
    <property type="component" value="Chromosome 7"/>
</dbReference>
<reference evidence="2" key="2">
    <citation type="submission" date="2022-10" db="EMBL/GenBank/DDBJ databases">
        <authorList>
            <consortium name="ENA_rothamsted_submissions"/>
            <consortium name="culmorum"/>
            <person name="King R."/>
        </authorList>
    </citation>
    <scope>NUCLEOTIDE SEQUENCE</scope>
</reference>
<dbReference type="AlphaFoldDB" id="A0A9N9RDQ8"/>
<keyword evidence="1" id="KW-0472">Membrane</keyword>
<dbReference type="OrthoDB" id="6375801at2759"/>
<keyword evidence="3" id="KW-1185">Reference proteome</keyword>
<organism evidence="2 3">
    <name type="scientific">Diatraea saccharalis</name>
    <name type="common">sugarcane borer</name>
    <dbReference type="NCBI Taxonomy" id="40085"/>
    <lineage>
        <taxon>Eukaryota</taxon>
        <taxon>Metazoa</taxon>
        <taxon>Ecdysozoa</taxon>
        <taxon>Arthropoda</taxon>
        <taxon>Hexapoda</taxon>
        <taxon>Insecta</taxon>
        <taxon>Pterygota</taxon>
        <taxon>Neoptera</taxon>
        <taxon>Endopterygota</taxon>
        <taxon>Lepidoptera</taxon>
        <taxon>Glossata</taxon>
        <taxon>Ditrysia</taxon>
        <taxon>Pyraloidea</taxon>
        <taxon>Crambidae</taxon>
        <taxon>Crambinae</taxon>
        <taxon>Diatraea</taxon>
    </lineage>
</organism>
<evidence type="ECO:0000313" key="3">
    <source>
        <dbReference type="Proteomes" id="UP001153714"/>
    </source>
</evidence>
<name>A0A9N9RDQ8_9NEOP</name>
<dbReference type="EMBL" id="OU893338">
    <property type="protein sequence ID" value="CAG9794642.1"/>
    <property type="molecule type" value="Genomic_DNA"/>
</dbReference>
<evidence type="ECO:0000313" key="2">
    <source>
        <dbReference type="EMBL" id="CAG9794642.1"/>
    </source>
</evidence>